<proteinExistence type="predicted"/>
<sequence>MINNNSNKKLRGFFLKVLLSLVVFSSYGLANDDKEAKKEA</sequence>
<gene>
    <name evidence="1" type="ORF">U064_0856</name>
</gene>
<dbReference type="KEGG" id="hez:U064_0856"/>
<evidence type="ECO:0000313" key="1">
    <source>
        <dbReference type="EMBL" id="AHA89771.1"/>
    </source>
</evidence>
<protein>
    <submittedName>
        <fullName evidence="1">Cag pathogenicity island protein CagD</fullName>
    </submittedName>
</protein>
<dbReference type="AlphaFoldDB" id="V5NMX7"/>
<dbReference type="Pfam" id="PF16567">
    <property type="entry name" value="CagD"/>
    <property type="match status" value="1"/>
</dbReference>
<dbReference type="InterPro" id="IPR032336">
    <property type="entry name" value="CagD"/>
</dbReference>
<evidence type="ECO:0000313" key="2">
    <source>
        <dbReference type="Proteomes" id="UP000018543"/>
    </source>
</evidence>
<dbReference type="EMBL" id="CP006889">
    <property type="protein sequence ID" value="AHA89771.1"/>
    <property type="molecule type" value="Genomic_DNA"/>
</dbReference>
<name>V5NMX7_HELPX</name>
<reference evidence="1 2" key="1">
    <citation type="journal article" date="2013" name="PLoS ONE">
        <title>Helicobacter pylori genomic microevolution during naturally occurring transmission between adults.</title>
        <authorList>
            <person name="Linz B."/>
            <person name="Windsor H.M."/>
            <person name="Gajewski J.P."/>
            <person name="Hake C.M."/>
            <person name="Drautz D.I."/>
            <person name="Schuster S.C."/>
            <person name="Marshall B.J."/>
        </authorList>
    </citation>
    <scope>NUCLEOTIDE SEQUENCE [LARGE SCALE GENOMIC DNA]</scope>
    <source>
        <strain evidence="1 2">BM012S</strain>
    </source>
</reference>
<dbReference type="Proteomes" id="UP000018543">
    <property type="component" value="Chromosome"/>
</dbReference>
<dbReference type="HOGENOM" id="CLU_3290739_0_0_7"/>
<dbReference type="PATRIC" id="fig|1407463.3.peg.884"/>
<accession>V5NMX7</accession>
<organism evidence="1 2">
    <name type="scientific">Helicobacter pylori BM012S</name>
    <dbReference type="NCBI Taxonomy" id="1407463"/>
    <lineage>
        <taxon>Bacteria</taxon>
        <taxon>Pseudomonadati</taxon>
        <taxon>Campylobacterota</taxon>
        <taxon>Epsilonproteobacteria</taxon>
        <taxon>Campylobacterales</taxon>
        <taxon>Helicobacteraceae</taxon>
        <taxon>Helicobacter</taxon>
    </lineage>
</organism>